<gene>
    <name evidence="1" type="ORF">A5886_002194</name>
</gene>
<dbReference type="Proteomes" id="UP000195043">
    <property type="component" value="Unassembled WGS sequence"/>
</dbReference>
<name>A0A242A7W3_9ENTE</name>
<sequence length="67" mass="8110">MTYTIQQELTIHDLAKDKIRSLHDELNDKKVCLTDHQRDQLLRELQRYQELLYANRIIRVKEMGLSK</sequence>
<evidence type="ECO:0000313" key="1">
    <source>
        <dbReference type="EMBL" id="OTN77114.1"/>
    </source>
</evidence>
<dbReference type="OrthoDB" id="2194781at2"/>
<proteinExistence type="predicted"/>
<dbReference type="STRING" id="1834191.A5886_002194"/>
<evidence type="ECO:0000313" key="2">
    <source>
        <dbReference type="Proteomes" id="UP000195043"/>
    </source>
</evidence>
<comment type="caution">
    <text evidence="1">The sequence shown here is derived from an EMBL/GenBank/DDBJ whole genome shotgun (WGS) entry which is preliminary data.</text>
</comment>
<dbReference type="RefSeq" id="WP_086275176.1">
    <property type="nucleotide sequence ID" value="NZ_NGKU01000001.1"/>
</dbReference>
<keyword evidence="2" id="KW-1185">Reference proteome</keyword>
<reference evidence="1 2" key="1">
    <citation type="submission" date="2017-05" db="EMBL/GenBank/DDBJ databases">
        <title>The Genome Sequence of Enterococcus sp. 8G7_MSG3316.</title>
        <authorList>
            <consortium name="The Broad Institute Genomics Platform"/>
            <consortium name="The Broad Institute Genomic Center for Infectious Diseases"/>
            <person name="Earl A."/>
            <person name="Manson A."/>
            <person name="Schwartman J."/>
            <person name="Gilmore M."/>
            <person name="Abouelleil A."/>
            <person name="Cao P."/>
            <person name="Chapman S."/>
            <person name="Cusick C."/>
            <person name="Shea T."/>
            <person name="Young S."/>
            <person name="Neafsey D."/>
            <person name="Nusbaum C."/>
            <person name="Birren B."/>
        </authorList>
    </citation>
    <scope>NUCLEOTIDE SEQUENCE [LARGE SCALE GENOMIC DNA]</scope>
    <source>
        <strain evidence="1 2">8G7_MSG3316</strain>
    </source>
</reference>
<dbReference type="AlphaFoldDB" id="A0A242A7W3"/>
<organism evidence="1 2">
    <name type="scientific">Candidatus Enterococcus testudinis</name>
    <dbReference type="NCBI Taxonomy" id="1834191"/>
    <lineage>
        <taxon>Bacteria</taxon>
        <taxon>Bacillati</taxon>
        <taxon>Bacillota</taxon>
        <taxon>Bacilli</taxon>
        <taxon>Lactobacillales</taxon>
        <taxon>Enterococcaceae</taxon>
        <taxon>Enterococcus</taxon>
    </lineage>
</organism>
<protein>
    <submittedName>
        <fullName evidence="1">Uncharacterized protein</fullName>
    </submittedName>
</protein>
<dbReference type="EMBL" id="NGKU01000001">
    <property type="protein sequence ID" value="OTN77114.1"/>
    <property type="molecule type" value="Genomic_DNA"/>
</dbReference>
<accession>A0A242A7W3</accession>